<name>A0AAN7P284_9COLE</name>
<gene>
    <name evidence="12" type="ORF">RN001_011891</name>
</gene>
<evidence type="ECO:0000256" key="3">
    <source>
        <dbReference type="ARBA" id="ARBA00022703"/>
    </source>
</evidence>
<evidence type="ECO:0000256" key="7">
    <source>
        <dbReference type="PIRSR" id="PIRSR038001-1"/>
    </source>
</evidence>
<evidence type="ECO:0000259" key="9">
    <source>
        <dbReference type="PROSITE" id="PS50207"/>
    </source>
</evidence>
<keyword evidence="13" id="KW-1185">Reference proteome</keyword>
<protein>
    <recommendedName>
        <fullName evidence="14">Caspase Dronc</fullName>
    </recommendedName>
</protein>
<accession>A0AAN7P284</accession>
<keyword evidence="2" id="KW-0645">Protease</keyword>
<feature type="domain" description="Caspase family p10" evidence="9">
    <location>
        <begin position="325"/>
        <end position="404"/>
    </location>
</feature>
<dbReference type="InterPro" id="IPR011600">
    <property type="entry name" value="Pept_C14_caspase"/>
</dbReference>
<dbReference type="InterPro" id="IPR002398">
    <property type="entry name" value="Pept_C14"/>
</dbReference>
<dbReference type="InterPro" id="IPR029030">
    <property type="entry name" value="Caspase-like_dom_sf"/>
</dbReference>
<dbReference type="SUPFAM" id="SSF47986">
    <property type="entry name" value="DEATH domain"/>
    <property type="match status" value="1"/>
</dbReference>
<dbReference type="CDD" id="cd01671">
    <property type="entry name" value="CARD"/>
    <property type="match status" value="1"/>
</dbReference>
<keyword evidence="3" id="KW-0053">Apoptosis</keyword>
<sequence length="432" mass="49211">MEHHHREAIQKNYSTLVQECRINDLLPALLKKHVFSKQMIKKYKEIPDELKRKRELFLDIQTRGPQAFNNLVTSLNETGQSHLATRLDPTAASHASTRRQAHPFILPTNIEGTGFDPLEIQTLAQNTNNNISVTTEPLKVKVQYSTKFYDEDADVPTYSTHSKKRGAVLIINIIKYINDLQPERKGADVDSRNLTDLFLQMGFSVESHIDLTKNDIVDVVREFKSSPNIVGCDMVFVIVMGHGETEKCSDVAEVIGTDNETVSTRWIEEQFNNINCKALQNKPKIFMYQMCRGKIPDYGTVQDTIEMDSGVMSRASTMMILRSCSDMLIAHSTIPGTASHRDVYLGSWYMNIFCKIMMKRAHNTHLENIFKILDNKLARLRSARQTIQTSMFTNIGFQTCYVHPGIYLDGNEIKSIHDNSLPENNVDMEETS</sequence>
<keyword evidence="5" id="KW-0788">Thiol protease</keyword>
<comment type="similarity">
    <text evidence="1 8">Belongs to the peptidase C14A family.</text>
</comment>
<evidence type="ECO:0000256" key="5">
    <source>
        <dbReference type="ARBA" id="ARBA00022807"/>
    </source>
</evidence>
<evidence type="ECO:0000256" key="6">
    <source>
        <dbReference type="ARBA" id="ARBA00023145"/>
    </source>
</evidence>
<evidence type="ECO:0000256" key="4">
    <source>
        <dbReference type="ARBA" id="ARBA00022801"/>
    </source>
</evidence>
<evidence type="ECO:0000256" key="2">
    <source>
        <dbReference type="ARBA" id="ARBA00022670"/>
    </source>
</evidence>
<dbReference type="PROSITE" id="PS50208">
    <property type="entry name" value="CASPASE_P20"/>
    <property type="match status" value="1"/>
</dbReference>
<dbReference type="InterPro" id="IPR002138">
    <property type="entry name" value="Pept_C14_p10"/>
</dbReference>
<evidence type="ECO:0000259" key="10">
    <source>
        <dbReference type="PROSITE" id="PS50208"/>
    </source>
</evidence>
<evidence type="ECO:0008006" key="14">
    <source>
        <dbReference type="Google" id="ProtNLM"/>
    </source>
</evidence>
<organism evidence="12 13">
    <name type="scientific">Aquatica leii</name>
    <dbReference type="NCBI Taxonomy" id="1421715"/>
    <lineage>
        <taxon>Eukaryota</taxon>
        <taxon>Metazoa</taxon>
        <taxon>Ecdysozoa</taxon>
        <taxon>Arthropoda</taxon>
        <taxon>Hexapoda</taxon>
        <taxon>Insecta</taxon>
        <taxon>Pterygota</taxon>
        <taxon>Neoptera</taxon>
        <taxon>Endopterygota</taxon>
        <taxon>Coleoptera</taxon>
        <taxon>Polyphaga</taxon>
        <taxon>Elateriformia</taxon>
        <taxon>Elateroidea</taxon>
        <taxon>Lampyridae</taxon>
        <taxon>Luciolinae</taxon>
        <taxon>Aquatica</taxon>
    </lineage>
</organism>
<dbReference type="PIRSF" id="PIRSF038001">
    <property type="entry name" value="Caspase_ICE"/>
    <property type="match status" value="1"/>
</dbReference>
<dbReference type="PANTHER" id="PTHR47901">
    <property type="entry name" value="CASPASE RECRUITMENT DOMAIN-CONTAINING PROTEIN 18"/>
    <property type="match status" value="1"/>
</dbReference>
<dbReference type="InterPro" id="IPR015917">
    <property type="entry name" value="Pept_C14A"/>
</dbReference>
<dbReference type="PROSITE" id="PS50209">
    <property type="entry name" value="CARD"/>
    <property type="match status" value="1"/>
</dbReference>
<dbReference type="Pfam" id="PF00619">
    <property type="entry name" value="CARD"/>
    <property type="match status" value="1"/>
</dbReference>
<evidence type="ECO:0000313" key="13">
    <source>
        <dbReference type="Proteomes" id="UP001353858"/>
    </source>
</evidence>
<reference evidence="13" key="1">
    <citation type="submission" date="2023-01" db="EMBL/GenBank/DDBJ databases">
        <title>Key to firefly adult light organ development and bioluminescence: homeobox transcription factors regulate luciferase expression and transportation to peroxisome.</title>
        <authorList>
            <person name="Fu X."/>
        </authorList>
    </citation>
    <scope>NUCLEOTIDE SEQUENCE [LARGE SCALE GENOMIC DNA]</scope>
</reference>
<dbReference type="GO" id="GO:0006915">
    <property type="term" value="P:apoptotic process"/>
    <property type="evidence" value="ECO:0007669"/>
    <property type="project" value="UniProtKB-KW"/>
</dbReference>
<dbReference type="PANTHER" id="PTHR47901:SF8">
    <property type="entry name" value="CASPASE-3"/>
    <property type="match status" value="1"/>
</dbReference>
<keyword evidence="4" id="KW-0378">Hydrolase</keyword>
<dbReference type="SMART" id="SM00115">
    <property type="entry name" value="CASc"/>
    <property type="match status" value="1"/>
</dbReference>
<feature type="active site" evidence="7">
    <location>
        <position position="291"/>
    </location>
</feature>
<dbReference type="SUPFAM" id="SSF52129">
    <property type="entry name" value="Caspase-like"/>
    <property type="match status" value="1"/>
</dbReference>
<comment type="caution">
    <text evidence="12">The sequence shown here is derived from an EMBL/GenBank/DDBJ whole genome shotgun (WGS) entry which is preliminary data.</text>
</comment>
<evidence type="ECO:0000313" key="12">
    <source>
        <dbReference type="EMBL" id="KAK4875469.1"/>
    </source>
</evidence>
<feature type="domain" description="Caspase family p20" evidence="10">
    <location>
        <begin position="164"/>
        <end position="295"/>
    </location>
</feature>
<dbReference type="EMBL" id="JARPUR010000005">
    <property type="protein sequence ID" value="KAK4875469.1"/>
    <property type="molecule type" value="Genomic_DNA"/>
</dbReference>
<dbReference type="Gene3D" id="3.40.50.1460">
    <property type="match status" value="1"/>
</dbReference>
<dbReference type="AlphaFoldDB" id="A0AAN7P284"/>
<keyword evidence="6" id="KW-0865">Zymogen</keyword>
<dbReference type="Gene3D" id="1.10.533.10">
    <property type="entry name" value="Death Domain, Fas"/>
    <property type="match status" value="1"/>
</dbReference>
<feature type="domain" description="CARD" evidence="11">
    <location>
        <begin position="1"/>
        <end position="90"/>
    </location>
</feature>
<feature type="active site" evidence="7">
    <location>
        <position position="242"/>
    </location>
</feature>
<dbReference type="InterPro" id="IPR001315">
    <property type="entry name" value="CARD"/>
</dbReference>
<dbReference type="PRINTS" id="PR00376">
    <property type="entry name" value="IL1BCENZYME"/>
</dbReference>
<evidence type="ECO:0000256" key="1">
    <source>
        <dbReference type="ARBA" id="ARBA00010134"/>
    </source>
</evidence>
<proteinExistence type="inferred from homology"/>
<dbReference type="SMART" id="SM00114">
    <property type="entry name" value="CARD"/>
    <property type="match status" value="1"/>
</dbReference>
<dbReference type="InterPro" id="IPR001309">
    <property type="entry name" value="Pept_C14_p20"/>
</dbReference>
<dbReference type="Pfam" id="PF00656">
    <property type="entry name" value="Peptidase_C14"/>
    <property type="match status" value="1"/>
</dbReference>
<dbReference type="Proteomes" id="UP001353858">
    <property type="component" value="Unassembled WGS sequence"/>
</dbReference>
<dbReference type="GO" id="GO:0006508">
    <property type="term" value="P:proteolysis"/>
    <property type="evidence" value="ECO:0007669"/>
    <property type="project" value="UniProtKB-KW"/>
</dbReference>
<evidence type="ECO:0000259" key="11">
    <source>
        <dbReference type="PROSITE" id="PS50209"/>
    </source>
</evidence>
<dbReference type="GO" id="GO:0004197">
    <property type="term" value="F:cysteine-type endopeptidase activity"/>
    <property type="evidence" value="ECO:0007669"/>
    <property type="project" value="InterPro"/>
</dbReference>
<evidence type="ECO:0000256" key="8">
    <source>
        <dbReference type="RuleBase" id="RU003971"/>
    </source>
</evidence>
<dbReference type="PROSITE" id="PS50207">
    <property type="entry name" value="CASPASE_P10"/>
    <property type="match status" value="1"/>
</dbReference>
<dbReference type="GO" id="GO:0042981">
    <property type="term" value="P:regulation of apoptotic process"/>
    <property type="evidence" value="ECO:0007669"/>
    <property type="project" value="InterPro"/>
</dbReference>
<dbReference type="InterPro" id="IPR011029">
    <property type="entry name" value="DEATH-like_dom_sf"/>
</dbReference>